<keyword evidence="3" id="KW-1185">Reference proteome</keyword>
<evidence type="ECO:0000313" key="2">
    <source>
        <dbReference type="EMBL" id="KDR82445.1"/>
    </source>
</evidence>
<dbReference type="STRING" id="685588.A0A067TGZ4"/>
<dbReference type="Proteomes" id="UP000027222">
    <property type="component" value="Unassembled WGS sequence"/>
</dbReference>
<dbReference type="AlphaFoldDB" id="A0A067TGZ4"/>
<dbReference type="EMBL" id="KL142369">
    <property type="protein sequence ID" value="KDR82445.1"/>
    <property type="molecule type" value="Genomic_DNA"/>
</dbReference>
<accession>A0A067TGZ4</accession>
<proteinExistence type="predicted"/>
<dbReference type="Gene3D" id="3.40.50.720">
    <property type="entry name" value="NAD(P)-binding Rossmann-like Domain"/>
    <property type="match status" value="1"/>
</dbReference>
<dbReference type="GO" id="GO:0005737">
    <property type="term" value="C:cytoplasm"/>
    <property type="evidence" value="ECO:0007669"/>
    <property type="project" value="TreeGrafter"/>
</dbReference>
<gene>
    <name evidence="2" type="ORF">GALMADRAFT_134061</name>
</gene>
<dbReference type="PANTHER" id="PTHR48079">
    <property type="entry name" value="PROTEIN YEEZ"/>
    <property type="match status" value="1"/>
</dbReference>
<evidence type="ECO:0000259" key="1">
    <source>
        <dbReference type="Pfam" id="PF05368"/>
    </source>
</evidence>
<dbReference type="InterPro" id="IPR008030">
    <property type="entry name" value="NmrA-like"/>
</dbReference>
<dbReference type="HOGENOM" id="CLU_007383_12_1_1"/>
<reference evidence="3" key="1">
    <citation type="journal article" date="2014" name="Proc. Natl. Acad. Sci. U.S.A.">
        <title>Extensive sampling of basidiomycete genomes demonstrates inadequacy of the white-rot/brown-rot paradigm for wood decay fungi.</title>
        <authorList>
            <person name="Riley R."/>
            <person name="Salamov A.A."/>
            <person name="Brown D.W."/>
            <person name="Nagy L.G."/>
            <person name="Floudas D."/>
            <person name="Held B.W."/>
            <person name="Levasseur A."/>
            <person name="Lombard V."/>
            <person name="Morin E."/>
            <person name="Otillar R."/>
            <person name="Lindquist E.A."/>
            <person name="Sun H."/>
            <person name="LaButti K.M."/>
            <person name="Schmutz J."/>
            <person name="Jabbour D."/>
            <person name="Luo H."/>
            <person name="Baker S.E."/>
            <person name="Pisabarro A.G."/>
            <person name="Walton J.D."/>
            <person name="Blanchette R.A."/>
            <person name="Henrissat B."/>
            <person name="Martin F."/>
            <person name="Cullen D."/>
            <person name="Hibbett D.S."/>
            <person name="Grigoriev I.V."/>
        </authorList>
    </citation>
    <scope>NUCLEOTIDE SEQUENCE [LARGE SCALE GENOMIC DNA]</scope>
    <source>
        <strain evidence="3">CBS 339.88</strain>
    </source>
</reference>
<feature type="domain" description="NmrA-like" evidence="1">
    <location>
        <begin position="6"/>
        <end position="88"/>
    </location>
</feature>
<dbReference type="OrthoDB" id="2130169at2759"/>
<dbReference type="SUPFAM" id="SSF51735">
    <property type="entry name" value="NAD(P)-binding Rossmann-fold domains"/>
    <property type="match status" value="1"/>
</dbReference>
<name>A0A067TGZ4_GALM3</name>
<sequence>MSNQLKIFITGATGYIGGSVLSRLLKHPDAASFQITVLVRSADKGDKLKTLGVGVVVGSYTDDDLSFLKDAAAQADVVIAIADADRLPAAQAILDGMKVKYENSGKAPILIHTSGTAIIMDDARGLTAEHTVYSDLDVEKLNALPATALHRNVDLPIIAADKAGFIKAYIITPGTIFGYPSGPVVELGVQNKHSIQLPSAIKPAIARKQGGYIGKGLNKWPAVSLDDTADLYLVLFDVVRKNPDATGHGPEGYYFAEVFEYSGIEAAATISEALFELGIGSSSEPSAFSQEELDKYYGPIWPFLATNCYARADRSRALGWKPTSTKAEFLANIKAEVKEYASELKSLHVL</sequence>
<dbReference type="GO" id="GO:0004029">
    <property type="term" value="F:aldehyde dehydrogenase (NAD+) activity"/>
    <property type="evidence" value="ECO:0007669"/>
    <property type="project" value="TreeGrafter"/>
</dbReference>
<evidence type="ECO:0000313" key="3">
    <source>
        <dbReference type="Proteomes" id="UP000027222"/>
    </source>
</evidence>
<organism evidence="2 3">
    <name type="scientific">Galerina marginata (strain CBS 339.88)</name>
    <dbReference type="NCBI Taxonomy" id="685588"/>
    <lineage>
        <taxon>Eukaryota</taxon>
        <taxon>Fungi</taxon>
        <taxon>Dikarya</taxon>
        <taxon>Basidiomycota</taxon>
        <taxon>Agaricomycotina</taxon>
        <taxon>Agaricomycetes</taxon>
        <taxon>Agaricomycetidae</taxon>
        <taxon>Agaricales</taxon>
        <taxon>Agaricineae</taxon>
        <taxon>Strophariaceae</taxon>
        <taxon>Galerina</taxon>
    </lineage>
</organism>
<protein>
    <recommendedName>
        <fullName evidence="1">NmrA-like domain-containing protein</fullName>
    </recommendedName>
</protein>
<dbReference type="InterPro" id="IPR036291">
    <property type="entry name" value="NAD(P)-bd_dom_sf"/>
</dbReference>
<dbReference type="PANTHER" id="PTHR48079:SF6">
    <property type="entry name" value="NAD(P)-BINDING DOMAIN-CONTAINING PROTEIN-RELATED"/>
    <property type="match status" value="1"/>
</dbReference>
<dbReference type="InterPro" id="IPR051783">
    <property type="entry name" value="NAD(P)-dependent_oxidoreduct"/>
</dbReference>
<dbReference type="Pfam" id="PF05368">
    <property type="entry name" value="NmrA"/>
    <property type="match status" value="1"/>
</dbReference>